<dbReference type="PANTHER" id="PTHR10174">
    <property type="entry name" value="ALPHA-TOCOPHEROL TRANSFER PROTEIN-RELATED"/>
    <property type="match status" value="1"/>
</dbReference>
<proteinExistence type="predicted"/>
<dbReference type="InterPro" id="IPR036865">
    <property type="entry name" value="CRAL-TRIO_dom_sf"/>
</dbReference>
<sequence>MPAHVEVVRELELGEPSQDLLDWAKEHINEDPDTKCQLIDELREMIYSRGECTPVRTDDAFLLRFLRSRKFGVESAYKLFINYHEFREENLNFHEGVGIDLLDKILEYDLIRVLPYKDQKGRNIIVYKWGKWVPSAITIDEFLAASKLIGELGALEARNQIVGAVVILDFNNFTVQQALYLTPSVARKILQIAATSMPIRLEALHVVHNSWAFEIIFNIFKPFLHEKMIERVFFHGSDMESLHKHVDPKHLPVTYRGSQPEYDCKEWLEGVKKNETVAKEISLLGYKTS</sequence>
<dbReference type="FunCoup" id="D6WK79">
    <property type="interactions" value="33"/>
</dbReference>
<reference evidence="2 3" key="1">
    <citation type="journal article" date="2008" name="Nature">
        <title>The genome of the model beetle and pest Tribolium castaneum.</title>
        <authorList>
            <consortium name="Tribolium Genome Sequencing Consortium"/>
            <person name="Richards S."/>
            <person name="Gibbs R.A."/>
            <person name="Weinstock G.M."/>
            <person name="Brown S.J."/>
            <person name="Denell R."/>
            <person name="Beeman R.W."/>
            <person name="Gibbs R."/>
            <person name="Beeman R.W."/>
            <person name="Brown S.J."/>
            <person name="Bucher G."/>
            <person name="Friedrich M."/>
            <person name="Grimmelikhuijzen C.J."/>
            <person name="Klingler M."/>
            <person name="Lorenzen M."/>
            <person name="Richards S."/>
            <person name="Roth S."/>
            <person name="Schroder R."/>
            <person name="Tautz D."/>
            <person name="Zdobnov E.M."/>
            <person name="Muzny D."/>
            <person name="Gibbs R.A."/>
            <person name="Weinstock G.M."/>
            <person name="Attaway T."/>
            <person name="Bell S."/>
            <person name="Buhay C.J."/>
            <person name="Chandrabose M.N."/>
            <person name="Chavez D."/>
            <person name="Clerk-Blankenburg K.P."/>
            <person name="Cree A."/>
            <person name="Dao M."/>
            <person name="Davis C."/>
            <person name="Chacko J."/>
            <person name="Dinh H."/>
            <person name="Dugan-Rocha S."/>
            <person name="Fowler G."/>
            <person name="Garner T.T."/>
            <person name="Garnes J."/>
            <person name="Gnirke A."/>
            <person name="Hawes A."/>
            <person name="Hernandez J."/>
            <person name="Hines S."/>
            <person name="Holder M."/>
            <person name="Hume J."/>
            <person name="Jhangiani S.N."/>
            <person name="Joshi V."/>
            <person name="Khan Z.M."/>
            <person name="Jackson L."/>
            <person name="Kovar C."/>
            <person name="Kowis A."/>
            <person name="Lee S."/>
            <person name="Lewis L.R."/>
            <person name="Margolis J."/>
            <person name="Morgan M."/>
            <person name="Nazareth L.V."/>
            <person name="Nguyen N."/>
            <person name="Okwuonu G."/>
            <person name="Parker D."/>
            <person name="Richards S."/>
            <person name="Ruiz S.J."/>
            <person name="Santibanez J."/>
            <person name="Savard J."/>
            <person name="Scherer S.E."/>
            <person name="Schneider B."/>
            <person name="Sodergren E."/>
            <person name="Tautz D."/>
            <person name="Vattahil S."/>
            <person name="Villasana D."/>
            <person name="White C.S."/>
            <person name="Wright R."/>
            <person name="Park Y."/>
            <person name="Beeman R.W."/>
            <person name="Lord J."/>
            <person name="Oppert B."/>
            <person name="Lorenzen M."/>
            <person name="Brown S."/>
            <person name="Wang L."/>
            <person name="Savard J."/>
            <person name="Tautz D."/>
            <person name="Richards S."/>
            <person name="Weinstock G."/>
            <person name="Gibbs R.A."/>
            <person name="Liu Y."/>
            <person name="Worley K."/>
            <person name="Weinstock G."/>
            <person name="Elsik C.G."/>
            <person name="Reese J.T."/>
            <person name="Elhaik E."/>
            <person name="Landan G."/>
            <person name="Graur D."/>
            <person name="Arensburger P."/>
            <person name="Atkinson P."/>
            <person name="Beeman R.W."/>
            <person name="Beidler J."/>
            <person name="Brown S.J."/>
            <person name="Demuth J.P."/>
            <person name="Drury D.W."/>
            <person name="Du Y.Z."/>
            <person name="Fujiwara H."/>
            <person name="Lorenzen M."/>
            <person name="Maselli V."/>
            <person name="Osanai M."/>
            <person name="Park Y."/>
            <person name="Robertson H.M."/>
            <person name="Tu Z."/>
            <person name="Wang J.J."/>
            <person name="Wang S."/>
            <person name="Richards S."/>
            <person name="Song H."/>
            <person name="Zhang L."/>
            <person name="Sodergren E."/>
            <person name="Werner D."/>
            <person name="Stanke M."/>
            <person name="Morgenstern B."/>
            <person name="Solovyev V."/>
            <person name="Kosarev P."/>
            <person name="Brown G."/>
            <person name="Chen H.C."/>
            <person name="Ermolaeva O."/>
            <person name="Hlavina W."/>
            <person name="Kapustin Y."/>
            <person name="Kiryutin B."/>
            <person name="Kitts P."/>
            <person name="Maglott D."/>
            <person name="Pruitt K."/>
            <person name="Sapojnikov V."/>
            <person name="Souvorov A."/>
            <person name="Mackey A.J."/>
            <person name="Waterhouse R.M."/>
            <person name="Wyder S."/>
            <person name="Zdobnov E.M."/>
            <person name="Zdobnov E.M."/>
            <person name="Wyder S."/>
            <person name="Kriventseva E.V."/>
            <person name="Kadowaki T."/>
            <person name="Bork P."/>
            <person name="Aranda M."/>
            <person name="Bao R."/>
            <person name="Beermann A."/>
            <person name="Berns N."/>
            <person name="Bolognesi R."/>
            <person name="Bonneton F."/>
            <person name="Bopp D."/>
            <person name="Brown S.J."/>
            <person name="Bucher G."/>
            <person name="Butts T."/>
            <person name="Chaumot A."/>
            <person name="Denell R.E."/>
            <person name="Ferrier D.E."/>
            <person name="Friedrich M."/>
            <person name="Gordon C.M."/>
            <person name="Jindra M."/>
            <person name="Klingler M."/>
            <person name="Lan Q."/>
            <person name="Lattorff H.M."/>
            <person name="Laudet V."/>
            <person name="von Levetsow C."/>
            <person name="Liu Z."/>
            <person name="Lutz R."/>
            <person name="Lynch J.A."/>
            <person name="da Fonseca R.N."/>
            <person name="Posnien N."/>
            <person name="Reuter R."/>
            <person name="Roth S."/>
            <person name="Savard J."/>
            <person name="Schinko J.B."/>
            <person name="Schmitt C."/>
            <person name="Schoppmeier M."/>
            <person name="Schroder R."/>
            <person name="Shippy T.D."/>
            <person name="Simonnet F."/>
            <person name="Marques-Souza H."/>
            <person name="Tautz D."/>
            <person name="Tomoyasu Y."/>
            <person name="Trauner J."/>
            <person name="Van der Zee M."/>
            <person name="Vervoort M."/>
            <person name="Wittkopp N."/>
            <person name="Wimmer E.A."/>
            <person name="Yang X."/>
            <person name="Jones A.K."/>
            <person name="Sattelle D.B."/>
            <person name="Ebert P.R."/>
            <person name="Nelson D."/>
            <person name="Scott J.G."/>
            <person name="Beeman R.W."/>
            <person name="Muthukrishnan S."/>
            <person name="Kramer K.J."/>
            <person name="Arakane Y."/>
            <person name="Beeman R.W."/>
            <person name="Zhu Q."/>
            <person name="Hogenkamp D."/>
            <person name="Dixit R."/>
            <person name="Oppert B."/>
            <person name="Jiang H."/>
            <person name="Zou Z."/>
            <person name="Marshall J."/>
            <person name="Elpidina E."/>
            <person name="Vinokurov K."/>
            <person name="Oppert C."/>
            <person name="Zou Z."/>
            <person name="Evans J."/>
            <person name="Lu Z."/>
            <person name="Zhao P."/>
            <person name="Sumathipala N."/>
            <person name="Altincicek B."/>
            <person name="Vilcinskas A."/>
            <person name="Williams M."/>
            <person name="Hultmark D."/>
            <person name="Hetru C."/>
            <person name="Jiang H."/>
            <person name="Grimmelikhuijzen C.J."/>
            <person name="Hauser F."/>
            <person name="Cazzamali G."/>
            <person name="Williamson M."/>
            <person name="Park Y."/>
            <person name="Li B."/>
            <person name="Tanaka Y."/>
            <person name="Predel R."/>
            <person name="Neupert S."/>
            <person name="Schachtner J."/>
            <person name="Verleyen P."/>
            <person name="Raible F."/>
            <person name="Bork P."/>
            <person name="Friedrich M."/>
            <person name="Walden K.K."/>
            <person name="Robertson H.M."/>
            <person name="Angeli S."/>
            <person name="Foret S."/>
            <person name="Bucher G."/>
            <person name="Schuetz S."/>
            <person name="Maleszka R."/>
            <person name="Wimmer E.A."/>
            <person name="Beeman R.W."/>
            <person name="Lorenzen M."/>
            <person name="Tomoyasu Y."/>
            <person name="Miller S.C."/>
            <person name="Grossmann D."/>
            <person name="Bucher G."/>
        </authorList>
    </citation>
    <scope>NUCLEOTIDE SEQUENCE [LARGE SCALE GENOMIC DNA]</scope>
    <source>
        <strain evidence="2 3">Georgia GA2</strain>
    </source>
</reference>
<dbReference type="SUPFAM" id="SSF52087">
    <property type="entry name" value="CRAL/TRIO domain"/>
    <property type="match status" value="1"/>
</dbReference>
<organism evidence="2 3">
    <name type="scientific">Tribolium castaneum</name>
    <name type="common">Red flour beetle</name>
    <dbReference type="NCBI Taxonomy" id="7070"/>
    <lineage>
        <taxon>Eukaryota</taxon>
        <taxon>Metazoa</taxon>
        <taxon>Ecdysozoa</taxon>
        <taxon>Arthropoda</taxon>
        <taxon>Hexapoda</taxon>
        <taxon>Insecta</taxon>
        <taxon>Pterygota</taxon>
        <taxon>Neoptera</taxon>
        <taxon>Endopterygota</taxon>
        <taxon>Coleoptera</taxon>
        <taxon>Polyphaga</taxon>
        <taxon>Cucujiformia</taxon>
        <taxon>Tenebrionidae</taxon>
        <taxon>Tenebrionidae incertae sedis</taxon>
        <taxon>Tribolium</taxon>
    </lineage>
</organism>
<dbReference type="OrthoDB" id="440711at2759"/>
<dbReference type="HOGENOM" id="CLU_046597_1_4_1"/>
<dbReference type="Gene3D" id="1.20.5.1200">
    <property type="entry name" value="Alpha-tocopherol transfer"/>
    <property type="match status" value="1"/>
</dbReference>
<dbReference type="PhylomeDB" id="D6WK79"/>
<dbReference type="PROSITE" id="PS50191">
    <property type="entry name" value="CRAL_TRIO"/>
    <property type="match status" value="1"/>
</dbReference>
<dbReference type="Pfam" id="PF00650">
    <property type="entry name" value="CRAL_TRIO"/>
    <property type="match status" value="1"/>
</dbReference>
<evidence type="ECO:0000313" key="2">
    <source>
        <dbReference type="EMBL" id="EFA03951.1"/>
    </source>
</evidence>
<dbReference type="eggNOG" id="KOG1471">
    <property type="taxonomic scope" value="Eukaryota"/>
</dbReference>
<dbReference type="Gene3D" id="1.10.8.20">
    <property type="entry name" value="N-terminal domain of phosphatidylinositol transfer protein sec14p"/>
    <property type="match status" value="1"/>
</dbReference>
<dbReference type="CDD" id="cd00170">
    <property type="entry name" value="SEC14"/>
    <property type="match status" value="1"/>
</dbReference>
<dbReference type="SMART" id="SM01100">
    <property type="entry name" value="CRAL_TRIO_N"/>
    <property type="match status" value="1"/>
</dbReference>
<dbReference type="Pfam" id="PF03765">
    <property type="entry name" value="CRAL_TRIO_N"/>
    <property type="match status" value="1"/>
</dbReference>
<dbReference type="Proteomes" id="UP000007266">
    <property type="component" value="Linkage group 5"/>
</dbReference>
<feature type="domain" description="CRAL-TRIO" evidence="1">
    <location>
        <begin position="101"/>
        <end position="263"/>
    </location>
</feature>
<name>D6WK79_TRICA</name>
<dbReference type="EMBL" id="KQ971342">
    <property type="protein sequence ID" value="EFA03951.1"/>
    <property type="molecule type" value="Genomic_DNA"/>
</dbReference>
<keyword evidence="3" id="KW-1185">Reference proteome</keyword>
<dbReference type="OMA" id="MGESIHR"/>
<gene>
    <name evidence="2" type="primary">AUGUSTUS-3.0.2_14095</name>
    <name evidence="2" type="ORF">TcasGA2_TC014095</name>
</gene>
<reference evidence="2 3" key="2">
    <citation type="journal article" date="2010" name="Nucleic Acids Res.">
        <title>BeetleBase in 2010: revisions to provide comprehensive genomic information for Tribolium castaneum.</title>
        <authorList>
            <person name="Kim H.S."/>
            <person name="Murphy T."/>
            <person name="Xia J."/>
            <person name="Caragea D."/>
            <person name="Park Y."/>
            <person name="Beeman R.W."/>
            <person name="Lorenzen M.D."/>
            <person name="Butcher S."/>
            <person name="Manak J.R."/>
            <person name="Brown S.J."/>
        </authorList>
    </citation>
    <scope>GENOME REANNOTATION</scope>
    <source>
        <strain evidence="2 3">Georgia GA2</strain>
    </source>
</reference>
<dbReference type="KEGG" id="tca:657411"/>
<dbReference type="InParanoid" id="D6WK79"/>
<dbReference type="InterPro" id="IPR001251">
    <property type="entry name" value="CRAL-TRIO_dom"/>
</dbReference>
<dbReference type="PANTHER" id="PTHR10174:SF234">
    <property type="entry name" value="SD01558P"/>
    <property type="match status" value="1"/>
</dbReference>
<dbReference type="PRINTS" id="PR00180">
    <property type="entry name" value="CRETINALDHBP"/>
</dbReference>
<dbReference type="InterPro" id="IPR036273">
    <property type="entry name" value="CRAL/TRIO_N_dom_sf"/>
</dbReference>
<evidence type="ECO:0000259" key="1">
    <source>
        <dbReference type="PROSITE" id="PS50191"/>
    </source>
</evidence>
<protein>
    <submittedName>
        <fullName evidence="2">Alpha-tocopherol transfer protein-like</fullName>
    </submittedName>
</protein>
<accession>D6WK79</accession>
<dbReference type="InterPro" id="IPR011074">
    <property type="entry name" value="CRAL/TRIO_N_dom"/>
</dbReference>
<dbReference type="GO" id="GO:1902936">
    <property type="term" value="F:phosphatidylinositol bisphosphate binding"/>
    <property type="evidence" value="ECO:0000318"/>
    <property type="project" value="GO_Central"/>
</dbReference>
<evidence type="ECO:0000313" key="3">
    <source>
        <dbReference type="Proteomes" id="UP000007266"/>
    </source>
</evidence>
<dbReference type="AlphaFoldDB" id="D6WK79"/>
<dbReference type="SMART" id="SM00516">
    <property type="entry name" value="SEC14"/>
    <property type="match status" value="1"/>
</dbReference>
<dbReference type="SUPFAM" id="SSF46938">
    <property type="entry name" value="CRAL/TRIO N-terminal domain"/>
    <property type="match status" value="1"/>
</dbReference>
<dbReference type="Gene3D" id="3.40.525.10">
    <property type="entry name" value="CRAL-TRIO lipid binding domain"/>
    <property type="match status" value="1"/>
</dbReference>